<sequence length="189" mass="21874">MVGDTLRVEDTRRLAVFDNRCLRSLAQVGWNEWVSNLEAGRLLGIPDGEVADEFARQLFTRCVQAGSGSSVHRTRRLTEYFATCSVSQAREQRDCLIKALYSSLFDFLVQNINEQLNPGSLRNARREFGESLVFCLLFLWPIKKVFRRPVNYNTFLCLENNVERLYLGMWTLLMVCSPSRKCCLRTFRS</sequence>
<evidence type="ECO:0000313" key="2">
    <source>
        <dbReference type="Proteomes" id="UP000272942"/>
    </source>
</evidence>
<gene>
    <name evidence="1" type="ORF">ECPE_LOCUS17100</name>
</gene>
<dbReference type="OrthoDB" id="6108017at2759"/>
<reference evidence="1 2" key="2">
    <citation type="submission" date="2018-11" db="EMBL/GenBank/DDBJ databases">
        <authorList>
            <consortium name="Pathogen Informatics"/>
        </authorList>
    </citation>
    <scope>NUCLEOTIDE SEQUENCE [LARGE SCALE GENOMIC DNA]</scope>
    <source>
        <strain evidence="1 2">Egypt</strain>
    </source>
</reference>
<dbReference type="AlphaFoldDB" id="A0A183BD15"/>
<organism evidence="3">
    <name type="scientific">Echinostoma caproni</name>
    <dbReference type="NCBI Taxonomy" id="27848"/>
    <lineage>
        <taxon>Eukaryota</taxon>
        <taxon>Metazoa</taxon>
        <taxon>Spiralia</taxon>
        <taxon>Lophotrochozoa</taxon>
        <taxon>Platyhelminthes</taxon>
        <taxon>Trematoda</taxon>
        <taxon>Digenea</taxon>
        <taxon>Plagiorchiida</taxon>
        <taxon>Echinostomata</taxon>
        <taxon>Echinostomatoidea</taxon>
        <taxon>Echinostomatidae</taxon>
        <taxon>Echinostoma</taxon>
    </lineage>
</organism>
<keyword evidence="2" id="KW-1185">Reference proteome</keyword>
<reference evidence="3" key="1">
    <citation type="submission" date="2016-06" db="UniProtKB">
        <authorList>
            <consortium name="WormBaseParasite"/>
        </authorList>
    </citation>
    <scope>IDENTIFICATION</scope>
</reference>
<evidence type="ECO:0000313" key="3">
    <source>
        <dbReference type="WBParaSite" id="ECPE_0001714401-mRNA-1"/>
    </source>
</evidence>
<dbReference type="Proteomes" id="UP000272942">
    <property type="component" value="Unassembled WGS sequence"/>
</dbReference>
<dbReference type="WBParaSite" id="ECPE_0001714401-mRNA-1">
    <property type="protein sequence ID" value="ECPE_0001714401-mRNA-1"/>
    <property type="gene ID" value="ECPE_0001714401"/>
</dbReference>
<dbReference type="EMBL" id="UZAN01067502">
    <property type="protein sequence ID" value="VDP94384.1"/>
    <property type="molecule type" value="Genomic_DNA"/>
</dbReference>
<name>A0A183BD15_9TREM</name>
<proteinExistence type="predicted"/>
<evidence type="ECO:0000313" key="1">
    <source>
        <dbReference type="EMBL" id="VDP94384.1"/>
    </source>
</evidence>
<dbReference type="Gene3D" id="1.20.120.720">
    <property type="entry name" value="Myosin VI head, motor domain, U50 subdomain"/>
    <property type="match status" value="1"/>
</dbReference>
<dbReference type="SUPFAM" id="SSF52540">
    <property type="entry name" value="P-loop containing nucleoside triphosphate hydrolases"/>
    <property type="match status" value="1"/>
</dbReference>
<protein>
    <submittedName>
        <fullName evidence="1 3">Uncharacterized protein</fullName>
    </submittedName>
</protein>
<accession>A0A183BD15</accession>
<dbReference type="InterPro" id="IPR027417">
    <property type="entry name" value="P-loop_NTPase"/>
</dbReference>